<dbReference type="Proteomes" id="UP000598217">
    <property type="component" value="Unassembled WGS sequence"/>
</dbReference>
<dbReference type="Gene3D" id="3.40.50.880">
    <property type="match status" value="1"/>
</dbReference>
<sequence>MEHGTHHEVVIVVFEGVQSLDATGPLEVFAGAARVPGSRYRVRTASLGGAVVTSSSGVGLVPSVALERVGRVDTLVVAGG</sequence>
<proteinExistence type="predicted"/>
<dbReference type="InterPro" id="IPR002818">
    <property type="entry name" value="DJ-1/PfpI"/>
</dbReference>
<dbReference type="InterPro" id="IPR052158">
    <property type="entry name" value="INH-QAR"/>
</dbReference>
<feature type="domain" description="DJ-1/PfpI" evidence="1">
    <location>
        <begin position="8"/>
        <end position="80"/>
    </location>
</feature>
<organism evidence="2 3">
    <name type="scientific">Nocardiopsis terrae</name>
    <dbReference type="NCBI Taxonomy" id="372655"/>
    <lineage>
        <taxon>Bacteria</taxon>
        <taxon>Bacillati</taxon>
        <taxon>Actinomycetota</taxon>
        <taxon>Actinomycetes</taxon>
        <taxon>Streptosporangiales</taxon>
        <taxon>Nocardiopsidaceae</taxon>
        <taxon>Nocardiopsis</taxon>
    </lineage>
</organism>
<gene>
    <name evidence="2" type="ORF">H4W79_002485</name>
</gene>
<evidence type="ECO:0000259" key="1">
    <source>
        <dbReference type="Pfam" id="PF01965"/>
    </source>
</evidence>
<dbReference type="PANTHER" id="PTHR43130">
    <property type="entry name" value="ARAC-FAMILY TRANSCRIPTIONAL REGULATOR"/>
    <property type="match status" value="1"/>
</dbReference>
<protein>
    <submittedName>
        <fullName evidence="2">Transcriptional regulator GlxA family with amidase domain</fullName>
    </submittedName>
</protein>
<dbReference type="InterPro" id="IPR029062">
    <property type="entry name" value="Class_I_gatase-like"/>
</dbReference>
<evidence type="ECO:0000313" key="2">
    <source>
        <dbReference type="EMBL" id="MBE1458271.1"/>
    </source>
</evidence>
<keyword evidence="3" id="KW-1185">Reference proteome</keyword>
<comment type="caution">
    <text evidence="2">The sequence shown here is derived from an EMBL/GenBank/DDBJ whole genome shotgun (WGS) entry which is preliminary data.</text>
</comment>
<reference evidence="2 3" key="1">
    <citation type="submission" date="2020-10" db="EMBL/GenBank/DDBJ databases">
        <title>Sequencing the genomes of 1000 actinobacteria strains.</title>
        <authorList>
            <person name="Klenk H.-P."/>
        </authorList>
    </citation>
    <scope>NUCLEOTIDE SEQUENCE [LARGE SCALE GENOMIC DNA]</scope>
    <source>
        <strain evidence="2 3">DSM 45157</strain>
    </source>
</reference>
<accession>A0ABR9HGW6</accession>
<dbReference type="EMBL" id="JADBDY010000001">
    <property type="protein sequence ID" value="MBE1458271.1"/>
    <property type="molecule type" value="Genomic_DNA"/>
</dbReference>
<evidence type="ECO:0000313" key="3">
    <source>
        <dbReference type="Proteomes" id="UP000598217"/>
    </source>
</evidence>
<dbReference type="SUPFAM" id="SSF52317">
    <property type="entry name" value="Class I glutamine amidotransferase-like"/>
    <property type="match status" value="1"/>
</dbReference>
<dbReference type="PANTHER" id="PTHR43130:SF3">
    <property type="entry name" value="HTH-TYPE TRANSCRIPTIONAL REGULATOR RV1931C"/>
    <property type="match status" value="1"/>
</dbReference>
<dbReference type="Pfam" id="PF01965">
    <property type="entry name" value="DJ-1_PfpI"/>
    <property type="match status" value="1"/>
</dbReference>
<name>A0ABR9HGW6_9ACTN</name>